<dbReference type="EMBL" id="HBIR01060489">
    <property type="protein sequence ID" value="CAE0599048.1"/>
    <property type="molecule type" value="Transcribed_RNA"/>
</dbReference>
<dbReference type="Pfam" id="PF17257">
    <property type="entry name" value="DUF5323"/>
    <property type="match status" value="1"/>
</dbReference>
<dbReference type="GO" id="GO:0005840">
    <property type="term" value="C:ribosome"/>
    <property type="evidence" value="ECO:0007669"/>
    <property type="project" value="InterPro"/>
</dbReference>
<sequence>MLLAVLLASAGLILSPRPLEMHAVAAAPRALAPAMAHHVNDKGAKKHNSCRPRKSRPSDRNRTPPSYPPLPEPTGPVLIGSSEGRIETVTISVSPGDDAAALKAKLTAAGAAAPEKIVFRGAEVTATLAACGLEEDASIEATVCKAA</sequence>
<gene>
    <name evidence="3" type="ORF">EHUX00137_LOCUS47027</name>
</gene>
<dbReference type="InterPro" id="IPR020526">
    <property type="entry name" value="Ribosomal_cL38"/>
</dbReference>
<protein>
    <recommendedName>
        <fullName evidence="4">Ubiquitin-like domain-containing protein</fullName>
    </recommendedName>
</protein>
<keyword evidence="2" id="KW-0732">Signal</keyword>
<feature type="region of interest" description="Disordered" evidence="1">
    <location>
        <begin position="38"/>
        <end position="78"/>
    </location>
</feature>
<evidence type="ECO:0000256" key="2">
    <source>
        <dbReference type="SAM" id="SignalP"/>
    </source>
</evidence>
<evidence type="ECO:0000313" key="3">
    <source>
        <dbReference type="EMBL" id="CAE0599048.1"/>
    </source>
</evidence>
<feature type="signal peptide" evidence="2">
    <location>
        <begin position="1"/>
        <end position="15"/>
    </location>
</feature>
<dbReference type="GO" id="GO:0003735">
    <property type="term" value="F:structural constituent of ribosome"/>
    <property type="evidence" value="ECO:0007669"/>
    <property type="project" value="InterPro"/>
</dbReference>
<dbReference type="AlphaFoldDB" id="A0A7S3TZN7"/>
<accession>A0A7S3TZN7</accession>
<feature type="compositionally biased region" description="Basic residues" evidence="1">
    <location>
        <begin position="44"/>
        <end position="55"/>
    </location>
</feature>
<proteinExistence type="predicted"/>
<dbReference type="GO" id="GO:0019843">
    <property type="term" value="F:rRNA binding"/>
    <property type="evidence" value="ECO:0007669"/>
    <property type="project" value="InterPro"/>
</dbReference>
<dbReference type="GO" id="GO:0006412">
    <property type="term" value="P:translation"/>
    <property type="evidence" value="ECO:0007669"/>
    <property type="project" value="InterPro"/>
</dbReference>
<organism evidence="3">
    <name type="scientific">Emiliania huxleyi</name>
    <name type="common">Coccolithophore</name>
    <name type="synonym">Pontosphaera huxleyi</name>
    <dbReference type="NCBI Taxonomy" id="2903"/>
    <lineage>
        <taxon>Eukaryota</taxon>
        <taxon>Haptista</taxon>
        <taxon>Haptophyta</taxon>
        <taxon>Prymnesiophyceae</taxon>
        <taxon>Isochrysidales</taxon>
        <taxon>Noelaerhabdaceae</taxon>
        <taxon>Emiliania</taxon>
    </lineage>
</organism>
<feature type="chain" id="PRO_5030556325" description="Ubiquitin-like domain-containing protein" evidence="2">
    <location>
        <begin position="16"/>
        <end position="147"/>
    </location>
</feature>
<evidence type="ECO:0008006" key="4">
    <source>
        <dbReference type="Google" id="ProtNLM"/>
    </source>
</evidence>
<dbReference type="GO" id="GO:0009507">
    <property type="term" value="C:chloroplast"/>
    <property type="evidence" value="ECO:0007669"/>
    <property type="project" value="InterPro"/>
</dbReference>
<feature type="compositionally biased region" description="Pro residues" evidence="1">
    <location>
        <begin position="65"/>
        <end position="74"/>
    </location>
</feature>
<reference evidence="3" key="1">
    <citation type="submission" date="2021-01" db="EMBL/GenBank/DDBJ databases">
        <authorList>
            <person name="Corre E."/>
            <person name="Pelletier E."/>
            <person name="Niang G."/>
            <person name="Scheremetjew M."/>
            <person name="Finn R."/>
            <person name="Kale V."/>
            <person name="Holt S."/>
            <person name="Cochrane G."/>
            <person name="Meng A."/>
            <person name="Brown T."/>
            <person name="Cohen L."/>
        </authorList>
    </citation>
    <scope>NUCLEOTIDE SEQUENCE</scope>
    <source>
        <strain evidence="3">379</strain>
    </source>
</reference>
<name>A0A7S3TZN7_EMIHU</name>
<evidence type="ECO:0000256" key="1">
    <source>
        <dbReference type="SAM" id="MobiDB-lite"/>
    </source>
</evidence>